<dbReference type="GO" id="GO:0006098">
    <property type="term" value="P:pentose-phosphate shunt"/>
    <property type="evidence" value="ECO:0007669"/>
    <property type="project" value="TreeGrafter"/>
</dbReference>
<feature type="non-terminal residue" evidence="12">
    <location>
        <position position="1"/>
    </location>
</feature>
<dbReference type="GO" id="GO:0004802">
    <property type="term" value="F:transketolase activity"/>
    <property type="evidence" value="ECO:0007669"/>
    <property type="project" value="UniProtKB-EC"/>
</dbReference>
<dbReference type="InterPro" id="IPR029061">
    <property type="entry name" value="THDP-binding"/>
</dbReference>
<evidence type="ECO:0000256" key="1">
    <source>
        <dbReference type="ARBA" id="ARBA00001946"/>
    </source>
</evidence>
<evidence type="ECO:0000259" key="11">
    <source>
        <dbReference type="SMART" id="SM00861"/>
    </source>
</evidence>
<gene>
    <name evidence="12" type="ORF">GXN74_14205</name>
</gene>
<accession>A0A7X5HYB5</accession>
<evidence type="ECO:0000256" key="3">
    <source>
        <dbReference type="ARBA" id="ARBA00007131"/>
    </source>
</evidence>
<dbReference type="PROSITE" id="PS00802">
    <property type="entry name" value="TRANSKETOLASE_2"/>
    <property type="match status" value="1"/>
</dbReference>
<dbReference type="Pfam" id="PF02779">
    <property type="entry name" value="Transket_pyr"/>
    <property type="match status" value="1"/>
</dbReference>
<evidence type="ECO:0000256" key="7">
    <source>
        <dbReference type="ARBA" id="ARBA00022842"/>
    </source>
</evidence>
<dbReference type="InterPro" id="IPR020826">
    <property type="entry name" value="Transketolase_BS"/>
</dbReference>
<evidence type="ECO:0000313" key="12">
    <source>
        <dbReference type="EMBL" id="NDL68880.1"/>
    </source>
</evidence>
<feature type="region of interest" description="Disordered" evidence="10">
    <location>
        <begin position="1"/>
        <end position="23"/>
    </location>
</feature>
<sequence>GSKTPGHPEYGHTDGVETTTGPLGQGIANGVGMAMAERHLAARFNKPGHEVVDHYTYVIAGDGCMMEGVASEAASLAGTLGLGKLIVFYDSNRITIEGDTDTAFREDVGKRFEAYGFEHIKVNDGNDLEAIDGAIRKAKADLKKPTLIEVCTQIGAGCAAKEGKASAHGEPLGEENVQQMKQDLGMGGHPDFHVLPEVREHLEGLVREKAQKRAEWEALFATYAQAYPEEAKEWEVWHGAVDMQELLEDPEMWEFSGSVATRSRSEAVINRLAKRLPNLVGGSADLAPSTKTLMKGRGDFLPGRFAGSNLHFGVREHGMAGILNGMALHGGLQVYGATFFVFCDYMRPSMRLAALMGLPVTYVLTHDSIGVGEDGPTHQPVEQLASLRCIPNMTVFRPADGKETAAAWMHAVGQTEGPTSIVLTRQNLPELEGTGVEALKGGYVLKEWGDSPELAIIASGSEVSLALAAAERLHKEGVGVRVVSMPSMDLFEKQPESYREAVLPVAMGKRLVVEAGTSQG</sequence>
<feature type="non-terminal residue" evidence="12">
    <location>
        <position position="520"/>
    </location>
</feature>
<dbReference type="PANTHER" id="PTHR43522">
    <property type="entry name" value="TRANSKETOLASE"/>
    <property type="match status" value="1"/>
</dbReference>
<dbReference type="InterPro" id="IPR033247">
    <property type="entry name" value="Transketolase_fam"/>
</dbReference>
<name>A0A7X5HYB5_9FIRM</name>
<keyword evidence="8" id="KW-0786">Thiamine pyrophosphate</keyword>
<dbReference type="SUPFAM" id="SSF52518">
    <property type="entry name" value="Thiamin diphosphate-binding fold (THDP-binding)"/>
    <property type="match status" value="2"/>
</dbReference>
<dbReference type="SUPFAM" id="SSF52922">
    <property type="entry name" value="TK C-terminal domain-like"/>
    <property type="match status" value="1"/>
</dbReference>
<dbReference type="InterPro" id="IPR005475">
    <property type="entry name" value="Transketolase-like_Pyr-bd"/>
</dbReference>
<comment type="similarity">
    <text evidence="3">Belongs to the transketolase family.</text>
</comment>
<dbReference type="Gene3D" id="3.40.50.920">
    <property type="match status" value="1"/>
</dbReference>
<dbReference type="Pfam" id="PF00456">
    <property type="entry name" value="Transketolase_N"/>
    <property type="match status" value="1"/>
</dbReference>
<evidence type="ECO:0000256" key="4">
    <source>
        <dbReference type="ARBA" id="ARBA00013152"/>
    </source>
</evidence>
<evidence type="ECO:0000313" key="13">
    <source>
        <dbReference type="Proteomes" id="UP000461585"/>
    </source>
</evidence>
<dbReference type="Pfam" id="PF22613">
    <property type="entry name" value="Transketolase_C_1"/>
    <property type="match status" value="1"/>
</dbReference>
<dbReference type="InterPro" id="IPR055152">
    <property type="entry name" value="Transketolase-like_C_2"/>
</dbReference>
<evidence type="ECO:0000256" key="10">
    <source>
        <dbReference type="SAM" id="MobiDB-lite"/>
    </source>
</evidence>
<feature type="domain" description="Transketolase-like pyrimidine-binding" evidence="11">
    <location>
        <begin position="259"/>
        <end position="430"/>
    </location>
</feature>
<evidence type="ECO:0000256" key="6">
    <source>
        <dbReference type="ARBA" id="ARBA00022723"/>
    </source>
</evidence>
<dbReference type="Proteomes" id="UP000461585">
    <property type="component" value="Unassembled WGS sequence"/>
</dbReference>
<dbReference type="EMBL" id="JAAEEH010000088">
    <property type="protein sequence ID" value="NDL68880.1"/>
    <property type="molecule type" value="Genomic_DNA"/>
</dbReference>
<dbReference type="GO" id="GO:0005829">
    <property type="term" value="C:cytosol"/>
    <property type="evidence" value="ECO:0007669"/>
    <property type="project" value="TreeGrafter"/>
</dbReference>
<keyword evidence="6" id="KW-0479">Metal-binding</keyword>
<dbReference type="Gene3D" id="3.40.50.970">
    <property type="match status" value="2"/>
</dbReference>
<comment type="cofactor">
    <cofactor evidence="1">
        <name>Mg(2+)</name>
        <dbReference type="ChEBI" id="CHEBI:18420"/>
    </cofactor>
</comment>
<dbReference type="CDD" id="cd07033">
    <property type="entry name" value="TPP_PYR_DXS_TK_like"/>
    <property type="match status" value="1"/>
</dbReference>
<keyword evidence="7" id="KW-0460">Magnesium</keyword>
<dbReference type="RefSeq" id="WP_162371593.1">
    <property type="nucleotide sequence ID" value="NZ_JAAEEH010000088.1"/>
</dbReference>
<dbReference type="PANTHER" id="PTHR43522:SF2">
    <property type="entry name" value="TRANSKETOLASE 1-RELATED"/>
    <property type="match status" value="1"/>
</dbReference>
<keyword evidence="5" id="KW-0808">Transferase</keyword>
<organism evidence="12 13">
    <name type="scientific">Anaerotalea alkaliphila</name>
    <dbReference type="NCBI Taxonomy" id="2662126"/>
    <lineage>
        <taxon>Bacteria</taxon>
        <taxon>Bacillati</taxon>
        <taxon>Bacillota</taxon>
        <taxon>Clostridia</taxon>
        <taxon>Eubacteriales</taxon>
        <taxon>Anaerotalea</taxon>
    </lineage>
</organism>
<evidence type="ECO:0000256" key="2">
    <source>
        <dbReference type="ARBA" id="ARBA00001964"/>
    </source>
</evidence>
<dbReference type="InterPro" id="IPR009014">
    <property type="entry name" value="Transketo_C/PFOR_II"/>
</dbReference>
<protein>
    <recommendedName>
        <fullName evidence="4">transketolase</fullName>
        <ecNumber evidence="4">2.2.1.1</ecNumber>
    </recommendedName>
</protein>
<keyword evidence="13" id="KW-1185">Reference proteome</keyword>
<proteinExistence type="inferred from homology"/>
<dbReference type="GO" id="GO:0046872">
    <property type="term" value="F:metal ion binding"/>
    <property type="evidence" value="ECO:0007669"/>
    <property type="project" value="UniProtKB-KW"/>
</dbReference>
<comment type="caution">
    <text evidence="12">The sequence shown here is derived from an EMBL/GenBank/DDBJ whole genome shotgun (WGS) entry which is preliminary data.</text>
</comment>
<evidence type="ECO:0000256" key="5">
    <source>
        <dbReference type="ARBA" id="ARBA00022679"/>
    </source>
</evidence>
<comment type="catalytic activity">
    <reaction evidence="9">
        <text>D-sedoheptulose 7-phosphate + D-glyceraldehyde 3-phosphate = aldehydo-D-ribose 5-phosphate + D-xylulose 5-phosphate</text>
        <dbReference type="Rhea" id="RHEA:10508"/>
        <dbReference type="ChEBI" id="CHEBI:57483"/>
        <dbReference type="ChEBI" id="CHEBI:57737"/>
        <dbReference type="ChEBI" id="CHEBI:58273"/>
        <dbReference type="ChEBI" id="CHEBI:59776"/>
        <dbReference type="EC" id="2.2.1.1"/>
    </reaction>
</comment>
<evidence type="ECO:0000256" key="9">
    <source>
        <dbReference type="ARBA" id="ARBA00049473"/>
    </source>
</evidence>
<dbReference type="InterPro" id="IPR005474">
    <property type="entry name" value="Transketolase_N"/>
</dbReference>
<reference evidence="12 13" key="1">
    <citation type="submission" date="2020-01" db="EMBL/GenBank/DDBJ databases">
        <title>Anaeroalcalibacter tamaniensis gen. nov., sp. nov., moderately halophilic strictly anaerobic fermenter bacterium from mud volcano of Taman peninsula.</title>
        <authorList>
            <person name="Frolova A."/>
            <person name="Merkel A.Y."/>
            <person name="Slobodkin A.I."/>
        </authorList>
    </citation>
    <scope>NUCLEOTIDE SEQUENCE [LARGE SCALE GENOMIC DNA]</scope>
    <source>
        <strain evidence="12 13">F-3ap</strain>
    </source>
</reference>
<comment type="cofactor">
    <cofactor evidence="2">
        <name>thiamine diphosphate</name>
        <dbReference type="ChEBI" id="CHEBI:58937"/>
    </cofactor>
</comment>
<evidence type="ECO:0000256" key="8">
    <source>
        <dbReference type="ARBA" id="ARBA00023052"/>
    </source>
</evidence>
<dbReference type="SMART" id="SM00861">
    <property type="entry name" value="Transket_pyr"/>
    <property type="match status" value="1"/>
</dbReference>
<dbReference type="EC" id="2.2.1.1" evidence="4"/>
<dbReference type="FunFam" id="3.40.50.970:FF:000003">
    <property type="entry name" value="Transketolase"/>
    <property type="match status" value="1"/>
</dbReference>
<dbReference type="AlphaFoldDB" id="A0A7X5HYB5"/>